<accession>A0A1F5UYR6</accession>
<dbReference type="InterPro" id="IPR013786">
    <property type="entry name" value="AcylCoA_DH/ox_N"/>
</dbReference>
<dbReference type="Pfam" id="PF00441">
    <property type="entry name" value="Acyl-CoA_dh_1"/>
    <property type="match status" value="1"/>
</dbReference>
<evidence type="ECO:0000259" key="9">
    <source>
        <dbReference type="Pfam" id="PF00441"/>
    </source>
</evidence>
<reference evidence="12 13" key="1">
    <citation type="journal article" date="2016" name="Nat. Commun.">
        <title>Thousands of microbial genomes shed light on interconnected biogeochemical processes in an aquifer system.</title>
        <authorList>
            <person name="Anantharaman K."/>
            <person name="Brown C.T."/>
            <person name="Hug L.A."/>
            <person name="Sharon I."/>
            <person name="Castelle C.J."/>
            <person name="Probst A.J."/>
            <person name="Thomas B.C."/>
            <person name="Singh A."/>
            <person name="Wilkins M.J."/>
            <person name="Karaoz U."/>
            <person name="Brodie E.L."/>
            <person name="Williams K.H."/>
            <person name="Hubbard S.S."/>
            <person name="Banfield J.F."/>
        </authorList>
    </citation>
    <scope>NUCLEOTIDE SEQUENCE [LARGE SCALE GENOMIC DNA]</scope>
    <source>
        <strain evidence="13">RBG_16_55_9</strain>
    </source>
</reference>
<evidence type="ECO:0000256" key="7">
    <source>
        <dbReference type="ARBA" id="ARBA00023002"/>
    </source>
</evidence>
<feature type="domain" description="Acyl-CoA dehydrogenase/oxidase N-terminal" evidence="11">
    <location>
        <begin position="5"/>
        <end position="125"/>
    </location>
</feature>
<evidence type="ECO:0000313" key="13">
    <source>
        <dbReference type="Proteomes" id="UP000179157"/>
    </source>
</evidence>
<comment type="caution">
    <text evidence="12">The sequence shown here is derived from an EMBL/GenBank/DDBJ whole genome shotgun (WGS) entry which is preliminary data.</text>
</comment>
<dbReference type="GO" id="GO:0003995">
    <property type="term" value="F:acyl-CoA dehydrogenase activity"/>
    <property type="evidence" value="ECO:0007669"/>
    <property type="project" value="TreeGrafter"/>
</dbReference>
<dbReference type="InterPro" id="IPR036250">
    <property type="entry name" value="AcylCo_DH-like_C"/>
</dbReference>
<evidence type="ECO:0008006" key="14">
    <source>
        <dbReference type="Google" id="ProtNLM"/>
    </source>
</evidence>
<dbReference type="GO" id="GO:0050660">
    <property type="term" value="F:flavin adenine dinucleotide binding"/>
    <property type="evidence" value="ECO:0007669"/>
    <property type="project" value="InterPro"/>
</dbReference>
<gene>
    <name evidence="12" type="ORF">A2Z21_03940</name>
</gene>
<keyword evidence="6 8" id="KW-0274">FAD</keyword>
<feature type="domain" description="Acyl-CoA dehydrogenase/oxidase C-terminal" evidence="9">
    <location>
        <begin position="239"/>
        <end position="387"/>
    </location>
</feature>
<dbReference type="InterPro" id="IPR009100">
    <property type="entry name" value="AcylCoA_DH/oxidase_NM_dom_sf"/>
</dbReference>
<dbReference type="Proteomes" id="UP000179157">
    <property type="component" value="Unassembled WGS sequence"/>
</dbReference>
<keyword evidence="5 8" id="KW-0285">Flavoprotein</keyword>
<dbReference type="Gene3D" id="1.20.140.10">
    <property type="entry name" value="Butyryl-CoA Dehydrogenase, subunit A, domain 3"/>
    <property type="match status" value="1"/>
</dbReference>
<feature type="domain" description="Acyl-CoA oxidase/dehydrogenase middle" evidence="10">
    <location>
        <begin position="129"/>
        <end position="227"/>
    </location>
</feature>
<evidence type="ECO:0000256" key="3">
    <source>
        <dbReference type="ARBA" id="ARBA00009347"/>
    </source>
</evidence>
<protein>
    <recommendedName>
        <fullName evidence="14">Acyl-CoA dehydrogenase</fullName>
    </recommendedName>
</protein>
<sequence length="389" mass="43910">MICRGLRSFLEKEVRPLEEQYKRYLEDERARLQDDGSLVPEFKSVLNHVRRRSADLGYYGMHMPPEVGGGGVSRVGMFYALREVFHHGLGLNVVVLSGPEGPSPMLLQFNEPQREKYLRPLVRGEMTTCFALTEPEAGSDIKNLKTRAEKKGDHYILNGMKTFITNAADADFAQVFAVTDPKTYKEHGYMGVTAFLVERDTPGYQVGKINRSLIDDGSQAELIFENCKIPKENVIGQEGMGFYVAMSWLGIGRLNIAAWSVGLAQYLLERCVEYANLRTAFGKPIGKYQHIRGMLAESAAELYAAEQMLLHASWKMDQGESVVDESSMAKWYATNMLYRMADRAVQIHGGMGVMKELPIERIFRFARILRIVEGTDEIQKETIAKSLEL</sequence>
<dbReference type="SUPFAM" id="SSF47203">
    <property type="entry name" value="Acyl-CoA dehydrogenase C-terminal domain-like"/>
    <property type="match status" value="1"/>
</dbReference>
<dbReference type="FunFam" id="2.40.110.10:FF:000001">
    <property type="entry name" value="Acyl-CoA dehydrogenase, mitochondrial"/>
    <property type="match status" value="1"/>
</dbReference>
<evidence type="ECO:0000256" key="8">
    <source>
        <dbReference type="RuleBase" id="RU362125"/>
    </source>
</evidence>
<dbReference type="STRING" id="1817864.A2Z21_03940"/>
<dbReference type="InterPro" id="IPR009075">
    <property type="entry name" value="AcylCo_DH/oxidase_C"/>
</dbReference>
<dbReference type="EMBL" id="MFGX01000038">
    <property type="protein sequence ID" value="OGF56319.1"/>
    <property type="molecule type" value="Genomic_DNA"/>
</dbReference>
<evidence type="ECO:0000259" key="10">
    <source>
        <dbReference type="Pfam" id="PF02770"/>
    </source>
</evidence>
<dbReference type="PANTHER" id="PTHR43884">
    <property type="entry name" value="ACYL-COA DEHYDROGENASE"/>
    <property type="match status" value="1"/>
</dbReference>
<evidence type="ECO:0000256" key="1">
    <source>
        <dbReference type="ARBA" id="ARBA00001974"/>
    </source>
</evidence>
<comment type="similarity">
    <text evidence="3 8">Belongs to the acyl-CoA dehydrogenase family.</text>
</comment>
<evidence type="ECO:0000256" key="4">
    <source>
        <dbReference type="ARBA" id="ARBA00022456"/>
    </source>
</evidence>
<organism evidence="12 13">
    <name type="scientific">Fraserbacteria sp. (strain RBG_16_55_9)</name>
    <dbReference type="NCBI Taxonomy" id="1817864"/>
    <lineage>
        <taxon>Bacteria</taxon>
        <taxon>Candidatus Fraseribacteriota</taxon>
    </lineage>
</organism>
<evidence type="ECO:0000256" key="2">
    <source>
        <dbReference type="ARBA" id="ARBA00005109"/>
    </source>
</evidence>
<dbReference type="InterPro" id="IPR046373">
    <property type="entry name" value="Acyl-CoA_Oxase/DH_mid-dom_sf"/>
</dbReference>
<dbReference type="Pfam" id="PF02770">
    <property type="entry name" value="Acyl-CoA_dh_M"/>
    <property type="match status" value="1"/>
</dbReference>
<evidence type="ECO:0000256" key="5">
    <source>
        <dbReference type="ARBA" id="ARBA00022630"/>
    </source>
</evidence>
<evidence type="ECO:0000259" key="11">
    <source>
        <dbReference type="Pfam" id="PF02771"/>
    </source>
</evidence>
<name>A0A1F5UYR6_FRAXR</name>
<dbReference type="PANTHER" id="PTHR43884:SF40">
    <property type="entry name" value="ACYL-COA DEHYDROGENASE"/>
    <property type="match status" value="1"/>
</dbReference>
<keyword evidence="4" id="KW-0101">Branched-chain amino acid catabolism</keyword>
<keyword evidence="7 8" id="KW-0560">Oxidoreductase</keyword>
<dbReference type="Gene3D" id="1.10.540.10">
    <property type="entry name" value="Acyl-CoA dehydrogenase/oxidase, N-terminal domain"/>
    <property type="match status" value="1"/>
</dbReference>
<dbReference type="InterPro" id="IPR006091">
    <property type="entry name" value="Acyl-CoA_Oxase/DH_mid-dom"/>
</dbReference>
<evidence type="ECO:0000256" key="6">
    <source>
        <dbReference type="ARBA" id="ARBA00022827"/>
    </source>
</evidence>
<evidence type="ECO:0000313" key="12">
    <source>
        <dbReference type="EMBL" id="OGF56319.1"/>
    </source>
</evidence>
<comment type="pathway">
    <text evidence="2">Amino-acid degradation; L-valine degradation.</text>
</comment>
<dbReference type="AlphaFoldDB" id="A0A1F5UYR6"/>
<dbReference type="SUPFAM" id="SSF56645">
    <property type="entry name" value="Acyl-CoA dehydrogenase NM domain-like"/>
    <property type="match status" value="1"/>
</dbReference>
<dbReference type="Pfam" id="PF02771">
    <property type="entry name" value="Acyl-CoA_dh_N"/>
    <property type="match status" value="1"/>
</dbReference>
<proteinExistence type="inferred from homology"/>
<dbReference type="Gene3D" id="2.40.110.10">
    <property type="entry name" value="Butyryl-CoA Dehydrogenase, subunit A, domain 2"/>
    <property type="match status" value="1"/>
</dbReference>
<dbReference type="GO" id="GO:0009083">
    <property type="term" value="P:branched-chain amino acid catabolic process"/>
    <property type="evidence" value="ECO:0007669"/>
    <property type="project" value="UniProtKB-KW"/>
</dbReference>
<comment type="cofactor">
    <cofactor evidence="1 8">
        <name>FAD</name>
        <dbReference type="ChEBI" id="CHEBI:57692"/>
    </cofactor>
</comment>
<dbReference type="InterPro" id="IPR037069">
    <property type="entry name" value="AcylCoA_DH/ox_N_sf"/>
</dbReference>
<dbReference type="FunFam" id="1.20.140.10:FF:000001">
    <property type="entry name" value="Acyl-CoA dehydrogenase"/>
    <property type="match status" value="1"/>
</dbReference>